<dbReference type="OrthoDB" id="3267755at2"/>
<gene>
    <name evidence="2" type="ORF">D9V29_07475</name>
</gene>
<evidence type="ECO:0000313" key="2">
    <source>
        <dbReference type="EMBL" id="RLP71686.1"/>
    </source>
</evidence>
<dbReference type="Pfam" id="PF14017">
    <property type="entry name" value="DUF4233"/>
    <property type="match status" value="1"/>
</dbReference>
<dbReference type="InterPro" id="IPR025327">
    <property type="entry name" value="DUF4233"/>
</dbReference>
<dbReference type="EMBL" id="RCUV01000007">
    <property type="protein sequence ID" value="RLP71686.1"/>
    <property type="molecule type" value="Genomic_DNA"/>
</dbReference>
<evidence type="ECO:0000256" key="1">
    <source>
        <dbReference type="SAM" id="Phobius"/>
    </source>
</evidence>
<keyword evidence="1" id="KW-0812">Transmembrane</keyword>
<protein>
    <submittedName>
        <fullName evidence="2">DUF4233 domain-containing protein</fullName>
    </submittedName>
</protein>
<organism evidence="2 3">
    <name type="scientific">Mycetocola manganoxydans</name>
    <dbReference type="NCBI Taxonomy" id="699879"/>
    <lineage>
        <taxon>Bacteria</taxon>
        <taxon>Bacillati</taxon>
        <taxon>Actinomycetota</taxon>
        <taxon>Actinomycetes</taxon>
        <taxon>Micrococcales</taxon>
        <taxon>Microbacteriaceae</taxon>
        <taxon>Mycetocola</taxon>
    </lineage>
</organism>
<proteinExistence type="predicted"/>
<evidence type="ECO:0000313" key="3">
    <source>
        <dbReference type="Proteomes" id="UP000270299"/>
    </source>
</evidence>
<dbReference type="Proteomes" id="UP000270299">
    <property type="component" value="Unassembled WGS sequence"/>
</dbReference>
<sequence>MRGGNRGVRQSLASIVLAFELIVVFLAALVAWGLKVQPGPVALIGGGVICLAIVATLALLRYDWAFVLGWVLQGVIVATGIFVPAMWIVGLVFAGMWVYSMVVGGRIDRQKSAAQGMES</sequence>
<comment type="caution">
    <text evidence="2">The sequence shown here is derived from an EMBL/GenBank/DDBJ whole genome shotgun (WGS) entry which is preliminary data.</text>
</comment>
<name>A0A3L6ZUM2_9MICO</name>
<feature type="transmembrane region" description="Helical" evidence="1">
    <location>
        <begin position="67"/>
        <end position="99"/>
    </location>
</feature>
<accession>A0A3L6ZUM2</accession>
<keyword evidence="3" id="KW-1185">Reference proteome</keyword>
<reference evidence="2 3" key="1">
    <citation type="submission" date="2018-10" db="EMBL/GenBank/DDBJ databases">
        <authorList>
            <person name="Li J."/>
        </authorList>
    </citation>
    <scope>NUCLEOTIDE SEQUENCE [LARGE SCALE GENOMIC DNA]</scope>
    <source>
        <strain evidence="2 3">CCTCC AB209002</strain>
    </source>
</reference>
<dbReference type="AlphaFoldDB" id="A0A3L6ZUM2"/>
<keyword evidence="1" id="KW-1133">Transmembrane helix</keyword>
<keyword evidence="1" id="KW-0472">Membrane</keyword>
<dbReference type="RefSeq" id="WP_121672706.1">
    <property type="nucleotide sequence ID" value="NZ_BMXM01000001.1"/>
</dbReference>
<feature type="transmembrane region" description="Helical" evidence="1">
    <location>
        <begin position="12"/>
        <end position="34"/>
    </location>
</feature>
<feature type="transmembrane region" description="Helical" evidence="1">
    <location>
        <begin position="40"/>
        <end position="60"/>
    </location>
</feature>